<evidence type="ECO:0000256" key="5">
    <source>
        <dbReference type="ARBA" id="ARBA00023136"/>
    </source>
</evidence>
<dbReference type="GO" id="GO:0016020">
    <property type="term" value="C:membrane"/>
    <property type="evidence" value="ECO:0007669"/>
    <property type="project" value="UniProtKB-SubCell"/>
</dbReference>
<proteinExistence type="inferred from homology"/>
<keyword evidence="4 6" id="KW-1133">Transmembrane helix</keyword>
<keyword evidence="5 6" id="KW-0472">Membrane</keyword>
<comment type="similarity">
    <text evidence="2">Belongs to the 4-toluene sulfonate uptake permease (TSUP) (TC 2.A.102) family.</text>
</comment>
<evidence type="ECO:0008006" key="9">
    <source>
        <dbReference type="Google" id="ProtNLM"/>
    </source>
</evidence>
<reference evidence="7" key="1">
    <citation type="submission" date="2020-07" db="EMBL/GenBank/DDBJ databases">
        <title>Genome sequence and genetic diversity analysis of an under-domesticated orphan crop, white fonio (Digitaria exilis).</title>
        <authorList>
            <person name="Bennetzen J.L."/>
            <person name="Chen S."/>
            <person name="Ma X."/>
            <person name="Wang X."/>
            <person name="Yssel A.E.J."/>
            <person name="Chaluvadi S.R."/>
            <person name="Johnson M."/>
            <person name="Gangashetty P."/>
            <person name="Hamidou F."/>
            <person name="Sanogo M.D."/>
            <person name="Zwaenepoel A."/>
            <person name="Wallace J."/>
            <person name="Van De Peer Y."/>
            <person name="Van Deynze A."/>
        </authorList>
    </citation>
    <scope>NUCLEOTIDE SEQUENCE</scope>
    <source>
        <tissue evidence="7">Leaves</tissue>
    </source>
</reference>
<feature type="transmembrane region" description="Helical" evidence="6">
    <location>
        <begin position="30"/>
        <end position="50"/>
    </location>
</feature>
<keyword evidence="3 6" id="KW-0812">Transmembrane</keyword>
<dbReference type="InterPro" id="IPR002781">
    <property type="entry name" value="TM_pro_TauE-like"/>
</dbReference>
<dbReference type="GO" id="GO:0031464">
    <property type="term" value="C:Cul4A-RING E3 ubiquitin ligase complex"/>
    <property type="evidence" value="ECO:0007669"/>
    <property type="project" value="TreeGrafter"/>
</dbReference>
<feature type="transmembrane region" description="Helical" evidence="6">
    <location>
        <begin position="56"/>
        <end position="81"/>
    </location>
</feature>
<dbReference type="AlphaFoldDB" id="A0A835G040"/>
<evidence type="ECO:0000313" key="8">
    <source>
        <dbReference type="Proteomes" id="UP000636709"/>
    </source>
</evidence>
<sequence length="243" mass="26270">MATQTGPAADAKPPSDKAPSILKNVYWKEFGLLAFVWVAFLGLQITKNYVASCSGWYWVLNSLQIPVAIGVTMYEAHGLITGKRVLSSKGSQQQSKLRVGQALIYSLFGILAGIIGGLLGMGGGFIMGPLFLELGIHPQVSSATATFTMMFSSSMSVVEYYLLHRFPMPYASYLTAVAFVAAIVGQHCVRKLIAWLGRASLVIFILASMIFVSALTLGGVGISNIVQKMQQHQYMGFESLCKV</sequence>
<evidence type="ECO:0000256" key="4">
    <source>
        <dbReference type="ARBA" id="ARBA00022989"/>
    </source>
</evidence>
<feature type="transmembrane region" description="Helical" evidence="6">
    <location>
        <begin position="170"/>
        <end position="189"/>
    </location>
</feature>
<organism evidence="7 8">
    <name type="scientific">Digitaria exilis</name>
    <dbReference type="NCBI Taxonomy" id="1010633"/>
    <lineage>
        <taxon>Eukaryota</taxon>
        <taxon>Viridiplantae</taxon>
        <taxon>Streptophyta</taxon>
        <taxon>Embryophyta</taxon>
        <taxon>Tracheophyta</taxon>
        <taxon>Spermatophyta</taxon>
        <taxon>Magnoliopsida</taxon>
        <taxon>Liliopsida</taxon>
        <taxon>Poales</taxon>
        <taxon>Poaceae</taxon>
        <taxon>PACMAD clade</taxon>
        <taxon>Panicoideae</taxon>
        <taxon>Panicodae</taxon>
        <taxon>Paniceae</taxon>
        <taxon>Anthephorinae</taxon>
        <taxon>Digitaria</taxon>
    </lineage>
</organism>
<comment type="caution">
    <text evidence="7">The sequence shown here is derived from an EMBL/GenBank/DDBJ whole genome shotgun (WGS) entry which is preliminary data.</text>
</comment>
<evidence type="ECO:0000256" key="2">
    <source>
        <dbReference type="ARBA" id="ARBA00009142"/>
    </source>
</evidence>
<dbReference type="Proteomes" id="UP000636709">
    <property type="component" value="Unassembled WGS sequence"/>
</dbReference>
<keyword evidence="8" id="KW-1185">Reference proteome</keyword>
<dbReference type="PANTHER" id="PTHR14255:SF37">
    <property type="entry name" value="SULFITE EXPORTER TAUE_SAFE FAMILY PROTEIN"/>
    <property type="match status" value="1"/>
</dbReference>
<dbReference type="EMBL" id="JACEFO010000097">
    <property type="protein sequence ID" value="KAF8781267.1"/>
    <property type="molecule type" value="Genomic_DNA"/>
</dbReference>
<dbReference type="OrthoDB" id="908760at2759"/>
<dbReference type="GO" id="GO:0016567">
    <property type="term" value="P:protein ubiquitination"/>
    <property type="evidence" value="ECO:0007669"/>
    <property type="project" value="TreeGrafter"/>
</dbReference>
<gene>
    <name evidence="7" type="ORF">HU200_000628</name>
</gene>
<protein>
    <recommendedName>
        <fullName evidence="9">Sulfite exporter TauE/SafE</fullName>
    </recommendedName>
</protein>
<evidence type="ECO:0000256" key="3">
    <source>
        <dbReference type="ARBA" id="ARBA00022692"/>
    </source>
</evidence>
<feature type="transmembrane region" description="Helical" evidence="6">
    <location>
        <begin position="143"/>
        <end position="163"/>
    </location>
</feature>
<evidence type="ECO:0000256" key="6">
    <source>
        <dbReference type="SAM" id="Phobius"/>
    </source>
</evidence>
<feature type="transmembrane region" description="Helical" evidence="6">
    <location>
        <begin position="102"/>
        <end position="131"/>
    </location>
</feature>
<feature type="transmembrane region" description="Helical" evidence="6">
    <location>
        <begin position="201"/>
        <end position="226"/>
    </location>
</feature>
<accession>A0A835G040</accession>
<evidence type="ECO:0000256" key="1">
    <source>
        <dbReference type="ARBA" id="ARBA00004141"/>
    </source>
</evidence>
<comment type="subcellular location">
    <subcellularLocation>
        <location evidence="1">Membrane</location>
        <topology evidence="1">Multi-pass membrane protein</topology>
    </subcellularLocation>
</comment>
<dbReference type="PANTHER" id="PTHR14255">
    <property type="entry name" value="CEREBLON"/>
    <property type="match status" value="1"/>
</dbReference>
<dbReference type="Pfam" id="PF01925">
    <property type="entry name" value="TauE"/>
    <property type="match status" value="1"/>
</dbReference>
<name>A0A835G040_9POAL</name>
<evidence type="ECO:0000313" key="7">
    <source>
        <dbReference type="EMBL" id="KAF8781267.1"/>
    </source>
</evidence>